<gene>
    <name evidence="2" type="ORF">HMPREF0621_1521</name>
</gene>
<organism evidence="2 3">
    <name type="scientific">Pasteurella dagmatis ATCC 43325</name>
    <dbReference type="NCBI Taxonomy" id="667128"/>
    <lineage>
        <taxon>Bacteria</taxon>
        <taxon>Pseudomonadati</taxon>
        <taxon>Pseudomonadota</taxon>
        <taxon>Gammaproteobacteria</taxon>
        <taxon>Pasteurellales</taxon>
        <taxon>Pasteurellaceae</taxon>
        <taxon>Pasteurella</taxon>
    </lineage>
</organism>
<dbReference type="SUPFAM" id="SSF81901">
    <property type="entry name" value="HCP-like"/>
    <property type="match status" value="1"/>
</dbReference>
<protein>
    <submittedName>
        <fullName evidence="2">Sel1 repeat protein</fullName>
    </submittedName>
</protein>
<dbReference type="Gene3D" id="1.25.40.10">
    <property type="entry name" value="Tetratricopeptide repeat domain"/>
    <property type="match status" value="1"/>
</dbReference>
<dbReference type="Proteomes" id="UP000005519">
    <property type="component" value="Unassembled WGS sequence"/>
</dbReference>
<comment type="caution">
    <text evidence="2">The sequence shown here is derived from an EMBL/GenBank/DDBJ whole genome shotgun (WGS) entry which is preliminary data.</text>
</comment>
<dbReference type="InterPro" id="IPR011990">
    <property type="entry name" value="TPR-like_helical_dom_sf"/>
</dbReference>
<evidence type="ECO:0000256" key="1">
    <source>
        <dbReference type="SAM" id="SignalP"/>
    </source>
</evidence>
<evidence type="ECO:0000313" key="2">
    <source>
        <dbReference type="EMBL" id="EEX49998.1"/>
    </source>
</evidence>
<dbReference type="EMBL" id="ACZR01000014">
    <property type="protein sequence ID" value="EEX49998.1"/>
    <property type="molecule type" value="Genomic_DNA"/>
</dbReference>
<dbReference type="PANTHER" id="PTHR11102">
    <property type="entry name" value="SEL-1-LIKE PROTEIN"/>
    <property type="match status" value="1"/>
</dbReference>
<dbReference type="STRING" id="667128.HMPREF0621_1521"/>
<name>C9PR97_9PAST</name>
<dbReference type="InterPro" id="IPR006597">
    <property type="entry name" value="Sel1-like"/>
</dbReference>
<dbReference type="RefSeq" id="WP_005762321.1">
    <property type="nucleotide sequence ID" value="NZ_GG704810.1"/>
</dbReference>
<dbReference type="AlphaFoldDB" id="C9PR97"/>
<sequence>MKRLYSFSLFFLTLGASLAPFVALAMDTIEKDQFIAQFELPYKQSRQNNVNEGKVIALFEEVSALDCSDPTTHLNELAYGSRSTPPETKQISQEEREKLAHKYFKTALELIQREVDNGDTSYLYTLGYMYENAYGTEKNLEKATALYERAVKLGNPSAMRNLAYLHQEGDLPNDDNQAFKLFLQAAEQNDAKSQYEVGLYYVDRGHFDKGFTWVKKAADQGLQPARHTIATLSLMGWGTKKNVDFALKEFEAIGDYAAIAGLYESEEVFGYSDLSKALYYYQLAYTNEEDPVEKKFLLEKLDDLKIKLKLDKK</sequence>
<keyword evidence="1" id="KW-0732">Signal</keyword>
<dbReference type="HOGENOM" id="CLU_888095_0_0_6"/>
<proteinExistence type="predicted"/>
<keyword evidence="3" id="KW-1185">Reference proteome</keyword>
<dbReference type="InterPro" id="IPR050767">
    <property type="entry name" value="Sel1_AlgK"/>
</dbReference>
<feature type="signal peptide" evidence="1">
    <location>
        <begin position="1"/>
        <end position="25"/>
    </location>
</feature>
<dbReference type="Pfam" id="PF08238">
    <property type="entry name" value="Sel1"/>
    <property type="match status" value="4"/>
</dbReference>
<dbReference type="SMART" id="SM00671">
    <property type="entry name" value="SEL1"/>
    <property type="match status" value="3"/>
</dbReference>
<reference evidence="2 3" key="1">
    <citation type="submission" date="2009-10" db="EMBL/GenBank/DDBJ databases">
        <authorList>
            <person name="Muzny D."/>
            <person name="Qin X."/>
            <person name="Deng J."/>
            <person name="Jiang H."/>
            <person name="Liu Y."/>
            <person name="Qu J."/>
            <person name="Song X.-Z."/>
            <person name="Zhang L."/>
            <person name="Thornton R."/>
            <person name="Coyle M."/>
            <person name="Francisco L."/>
            <person name="Jackson L."/>
            <person name="Javaid M."/>
            <person name="Korchina V."/>
            <person name="Kovar C."/>
            <person name="Mata R."/>
            <person name="Mathew T."/>
            <person name="Ngo R."/>
            <person name="Nguyen L."/>
            <person name="Nguyen N."/>
            <person name="Okwuonu G."/>
            <person name="Ongeri F."/>
            <person name="Pham C."/>
            <person name="Simmons D."/>
            <person name="Wilczek-Boney K."/>
            <person name="Hale W."/>
            <person name="Jakkamsetti A."/>
            <person name="Pham P."/>
            <person name="Ruth R."/>
            <person name="San Lucas F."/>
            <person name="Warren J."/>
            <person name="Zhang J."/>
            <person name="Zhao Z."/>
            <person name="Zhou C."/>
            <person name="Zhu D."/>
            <person name="Lee S."/>
            <person name="Bess C."/>
            <person name="Blankenburg K."/>
            <person name="Forbes L."/>
            <person name="Fu Q."/>
            <person name="Gubbala S."/>
            <person name="Hirani K."/>
            <person name="Jayaseelan J.C."/>
            <person name="Lara F."/>
            <person name="Munidasa M."/>
            <person name="Palculict T."/>
            <person name="Patil S."/>
            <person name="Pu L.-L."/>
            <person name="Saada N."/>
            <person name="Tang L."/>
            <person name="Weissenberger G."/>
            <person name="Zhu Y."/>
            <person name="Hemphill L."/>
            <person name="Shang Y."/>
            <person name="Youmans B."/>
            <person name="Ayvaz T."/>
            <person name="Ross M."/>
            <person name="Santibanez J."/>
            <person name="Aqrawi P."/>
            <person name="Gross S."/>
            <person name="Joshi V."/>
            <person name="Fowler G."/>
            <person name="Nazareth L."/>
            <person name="Reid J."/>
            <person name="Worley K."/>
            <person name="Petrosino J."/>
            <person name="Highlander S."/>
            <person name="Gibbs R."/>
        </authorList>
    </citation>
    <scope>NUCLEOTIDE SEQUENCE [LARGE SCALE GENOMIC DNA]</scope>
    <source>
        <strain evidence="2 3">ATCC 43325</strain>
    </source>
</reference>
<accession>C9PR97</accession>
<dbReference type="OrthoDB" id="80091at2"/>
<evidence type="ECO:0000313" key="3">
    <source>
        <dbReference type="Proteomes" id="UP000005519"/>
    </source>
</evidence>
<dbReference type="PANTHER" id="PTHR11102:SF160">
    <property type="entry name" value="ERAD-ASSOCIATED E3 UBIQUITIN-PROTEIN LIGASE COMPONENT HRD3"/>
    <property type="match status" value="1"/>
</dbReference>
<feature type="chain" id="PRO_5003000051" evidence="1">
    <location>
        <begin position="26"/>
        <end position="313"/>
    </location>
</feature>